<dbReference type="EMBL" id="AFWV01000007">
    <property type="protein sequence ID" value="EGV18243.1"/>
    <property type="molecule type" value="Genomic_DNA"/>
</dbReference>
<sequence length="245" mass="27526">MTHETLDPSRIVHTELLPGARNWSFIIRRGFALRLSDRRGGANCSALFYNAHEKLERYNMADTLKAQHTAFLTAGHVCYSDMGRILVSITEDTCGWHDTFCGVSDAALVRERFGEARYQEARNAFLRNGRELFLIELGKWGLGRRDLVPNVNFFSKVAVDEAGLMRFEPDHSKPGDHVDLRAEMDTLVVINTCPHPLDPADGWSPKPVDLTIYRADPAAEDDLCRTSCAENGRGFANTAIYHCQL</sequence>
<reference evidence="2 3" key="1">
    <citation type="submission" date="2011-06" db="EMBL/GenBank/DDBJ databases">
        <title>The draft genome of Thiocapsa marina 5811.</title>
        <authorList>
            <consortium name="US DOE Joint Genome Institute (JGI-PGF)"/>
            <person name="Lucas S."/>
            <person name="Han J."/>
            <person name="Cheng J.-F."/>
            <person name="Goodwin L."/>
            <person name="Pitluck S."/>
            <person name="Peters L."/>
            <person name="Land M.L."/>
            <person name="Hauser L."/>
            <person name="Vogl K."/>
            <person name="Liu Z."/>
            <person name="Imhoff J."/>
            <person name="Thiel V."/>
            <person name="Frigaard N.-U."/>
            <person name="Bryant D."/>
            <person name="Woyke T.J."/>
        </authorList>
    </citation>
    <scope>NUCLEOTIDE SEQUENCE [LARGE SCALE GENOMIC DNA]</scope>
    <source>
        <strain evidence="2 3">5811</strain>
    </source>
</reference>
<dbReference type="InterPro" id="IPR018959">
    <property type="entry name" value="DUF1989"/>
</dbReference>
<dbReference type="InterPro" id="IPR017792">
    <property type="entry name" value="UAAP1"/>
</dbReference>
<dbReference type="PANTHER" id="PTHR31527:SF0">
    <property type="entry name" value="RE64534P"/>
    <property type="match status" value="1"/>
</dbReference>
<keyword evidence="3" id="KW-1185">Reference proteome</keyword>
<dbReference type="Pfam" id="PF09347">
    <property type="entry name" value="DUF1989"/>
    <property type="match status" value="1"/>
</dbReference>
<dbReference type="PANTHER" id="PTHR31527">
    <property type="entry name" value="RE64534P"/>
    <property type="match status" value="1"/>
</dbReference>
<dbReference type="Proteomes" id="UP000005459">
    <property type="component" value="Unassembled WGS sequence"/>
</dbReference>
<organism evidence="2 3">
    <name type="scientific">Thiocapsa marina 5811</name>
    <dbReference type="NCBI Taxonomy" id="768671"/>
    <lineage>
        <taxon>Bacteria</taxon>
        <taxon>Pseudomonadati</taxon>
        <taxon>Pseudomonadota</taxon>
        <taxon>Gammaproteobacteria</taxon>
        <taxon>Chromatiales</taxon>
        <taxon>Chromatiaceae</taxon>
        <taxon>Thiocapsa</taxon>
    </lineage>
</organism>
<dbReference type="STRING" id="768671.ThimaDRAFT_2227"/>
<gene>
    <name evidence="2" type="ORF">ThimaDRAFT_2227</name>
</gene>
<dbReference type="RefSeq" id="WP_007193102.1">
    <property type="nucleotide sequence ID" value="NZ_AFWV01000007.1"/>
</dbReference>
<evidence type="ECO:0000313" key="3">
    <source>
        <dbReference type="Proteomes" id="UP000005459"/>
    </source>
</evidence>
<proteinExistence type="predicted"/>
<evidence type="ECO:0000313" key="2">
    <source>
        <dbReference type="EMBL" id="EGV18243.1"/>
    </source>
</evidence>
<dbReference type="AlphaFoldDB" id="F9UBC5"/>
<dbReference type="PATRIC" id="fig|768671.3.peg.2358"/>
<dbReference type="eggNOG" id="COG3665">
    <property type="taxonomic scope" value="Bacteria"/>
</dbReference>
<dbReference type="OrthoDB" id="5298498at2"/>
<feature type="domain" description="DUF1989" evidence="1">
    <location>
        <begin position="16"/>
        <end position="187"/>
    </location>
</feature>
<evidence type="ECO:0000259" key="1">
    <source>
        <dbReference type="Pfam" id="PF09347"/>
    </source>
</evidence>
<accession>F9UBC5</accession>
<name>F9UBC5_9GAMM</name>
<dbReference type="NCBIfam" id="TIGR03425">
    <property type="entry name" value="urea_degr_2"/>
    <property type="match status" value="1"/>
</dbReference>
<protein>
    <submittedName>
        <fullName evidence="2">Urea carboxylase-associated protein 2</fullName>
    </submittedName>
</protein>